<dbReference type="PANTHER" id="PTHR11439:SF483">
    <property type="entry name" value="PEPTIDE SYNTHASE GLIP-LIKE, PUTATIVE (AFU_ORTHOLOGUE AFUA_3G12920)-RELATED"/>
    <property type="match status" value="1"/>
</dbReference>
<proteinExistence type="predicted"/>
<feature type="non-terminal residue" evidence="2">
    <location>
        <position position="1"/>
    </location>
</feature>
<dbReference type="Pfam" id="PF07727">
    <property type="entry name" value="RVT_2"/>
    <property type="match status" value="1"/>
</dbReference>
<dbReference type="InterPro" id="IPR013103">
    <property type="entry name" value="RVT_2"/>
</dbReference>
<feature type="domain" description="Reverse transcriptase Ty1/copia-type" evidence="1">
    <location>
        <begin position="1"/>
        <end position="59"/>
    </location>
</feature>
<organism evidence="2">
    <name type="scientific">Tanacetum cinerariifolium</name>
    <name type="common">Dalmatian daisy</name>
    <name type="synonym">Chrysanthemum cinerariifolium</name>
    <dbReference type="NCBI Taxonomy" id="118510"/>
    <lineage>
        <taxon>Eukaryota</taxon>
        <taxon>Viridiplantae</taxon>
        <taxon>Streptophyta</taxon>
        <taxon>Embryophyta</taxon>
        <taxon>Tracheophyta</taxon>
        <taxon>Spermatophyta</taxon>
        <taxon>Magnoliopsida</taxon>
        <taxon>eudicotyledons</taxon>
        <taxon>Gunneridae</taxon>
        <taxon>Pentapetalae</taxon>
        <taxon>asterids</taxon>
        <taxon>campanulids</taxon>
        <taxon>Asterales</taxon>
        <taxon>Asteraceae</taxon>
        <taxon>Asteroideae</taxon>
        <taxon>Anthemideae</taxon>
        <taxon>Anthemidinae</taxon>
        <taxon>Tanacetum</taxon>
    </lineage>
</organism>
<evidence type="ECO:0000259" key="1">
    <source>
        <dbReference type="Pfam" id="PF07727"/>
    </source>
</evidence>
<comment type="caution">
    <text evidence="2">The sequence shown here is derived from an EMBL/GenBank/DDBJ whole genome shotgun (WGS) entry which is preliminary data.</text>
</comment>
<evidence type="ECO:0000313" key="2">
    <source>
        <dbReference type="EMBL" id="GFC81391.1"/>
    </source>
</evidence>
<dbReference type="PANTHER" id="PTHR11439">
    <property type="entry name" value="GAG-POL-RELATED RETROTRANSPOSON"/>
    <property type="match status" value="1"/>
</dbReference>
<protein>
    <submittedName>
        <fullName evidence="2">Copia protein</fullName>
    </submittedName>
</protein>
<dbReference type="EMBL" id="BKCJ011079590">
    <property type="protein sequence ID" value="GFC81391.1"/>
    <property type="molecule type" value="Genomic_DNA"/>
</dbReference>
<name>A0A699RFN3_TANCI</name>
<sequence length="159" mass="17834">RIEAIRLFLAYASFMGFMVYKMDVKSAFIYGTIDEEVYVCQPPGFKDPGHPDKVYKVVKKKKDGIFISQNKYVVKILRKFGLTEGKSASTPIDTEKPLLKVPNAEDVDVHTYRLIIGSLMYLTSSRPDIMFACKKQIVVATSSTEAEYVVAASCCTQVL</sequence>
<gene>
    <name evidence="2" type="ORF">Tci_853361</name>
</gene>
<accession>A0A699RFN3</accession>
<dbReference type="AlphaFoldDB" id="A0A699RFN3"/>
<reference evidence="2" key="1">
    <citation type="journal article" date="2019" name="Sci. Rep.">
        <title>Draft genome of Tanacetum cinerariifolium, the natural source of mosquito coil.</title>
        <authorList>
            <person name="Yamashiro T."/>
            <person name="Shiraishi A."/>
            <person name="Satake H."/>
            <person name="Nakayama K."/>
        </authorList>
    </citation>
    <scope>NUCLEOTIDE SEQUENCE</scope>
</reference>